<proteinExistence type="inferred from homology"/>
<dbReference type="InterPro" id="IPR001100">
    <property type="entry name" value="Pyr_nuc-diS_OxRdtase"/>
</dbReference>
<dbReference type="InterPro" id="IPR036188">
    <property type="entry name" value="FAD/NAD-bd_sf"/>
</dbReference>
<feature type="binding site" evidence="4">
    <location>
        <position position="49"/>
    </location>
    <ligand>
        <name>FAD</name>
        <dbReference type="ChEBI" id="CHEBI:57692"/>
    </ligand>
</feature>
<dbReference type="InterPro" id="IPR016156">
    <property type="entry name" value="FAD/NAD-linked_Rdtase_dimer_sf"/>
</dbReference>
<feature type="binding site" evidence="4">
    <location>
        <begin position="185"/>
        <end position="192"/>
    </location>
    <ligand>
        <name>NAD(+)</name>
        <dbReference type="ChEBI" id="CHEBI:57540"/>
    </ligand>
</feature>
<keyword evidence="8" id="KW-0670">Pyruvate</keyword>
<dbReference type="OrthoDB" id="9800167at2"/>
<feature type="domain" description="Pyridine nucleotide-disulphide oxidoreductase dimerisation" evidence="6">
    <location>
        <begin position="349"/>
        <end position="457"/>
    </location>
</feature>
<evidence type="ECO:0000259" key="7">
    <source>
        <dbReference type="Pfam" id="PF07992"/>
    </source>
</evidence>
<evidence type="ECO:0000313" key="9">
    <source>
        <dbReference type="Proteomes" id="UP000186132"/>
    </source>
</evidence>
<dbReference type="PRINTS" id="PR00411">
    <property type="entry name" value="PNDRDTASEI"/>
</dbReference>
<comment type="similarity">
    <text evidence="1">Belongs to the class-I pyridine nucleotide-disulfide oxidoreductase family.</text>
</comment>
<evidence type="ECO:0000256" key="5">
    <source>
        <dbReference type="PIRSR" id="PIRSR000350-4"/>
    </source>
</evidence>
<dbReference type="Pfam" id="PF07992">
    <property type="entry name" value="Pyr_redox_2"/>
    <property type="match status" value="1"/>
</dbReference>
<reference evidence="9" key="1">
    <citation type="submission" date="2016-11" db="EMBL/GenBank/DDBJ databases">
        <authorList>
            <person name="Varghese N."/>
            <person name="Submissions S."/>
        </authorList>
    </citation>
    <scope>NUCLEOTIDE SEQUENCE [LARGE SCALE GENOMIC DNA]</scope>
    <source>
        <strain evidence="9">DSM 45627</strain>
    </source>
</reference>
<feature type="disulfide bond" description="Redox-active" evidence="5">
    <location>
        <begin position="40"/>
        <end position="45"/>
    </location>
</feature>
<dbReference type="Proteomes" id="UP000186132">
    <property type="component" value="Unassembled WGS sequence"/>
</dbReference>
<evidence type="ECO:0000313" key="8">
    <source>
        <dbReference type="EMBL" id="SHH02769.1"/>
    </source>
</evidence>
<name>A0A1M5PMH2_9ACTN</name>
<evidence type="ECO:0000256" key="1">
    <source>
        <dbReference type="ARBA" id="ARBA00007532"/>
    </source>
</evidence>
<keyword evidence="4" id="KW-0520">NAD</keyword>
<keyword evidence="4" id="KW-0547">Nucleotide-binding</keyword>
<dbReference type="Pfam" id="PF02852">
    <property type="entry name" value="Pyr_redox_dim"/>
    <property type="match status" value="1"/>
</dbReference>
<dbReference type="InterPro" id="IPR023753">
    <property type="entry name" value="FAD/NAD-binding_dom"/>
</dbReference>
<organism evidence="8 9">
    <name type="scientific">Jatrophihabitans endophyticus</name>
    <dbReference type="NCBI Taxonomy" id="1206085"/>
    <lineage>
        <taxon>Bacteria</taxon>
        <taxon>Bacillati</taxon>
        <taxon>Actinomycetota</taxon>
        <taxon>Actinomycetes</taxon>
        <taxon>Jatrophihabitantales</taxon>
        <taxon>Jatrophihabitantaceae</taxon>
        <taxon>Jatrophihabitans</taxon>
    </lineage>
</organism>
<evidence type="ECO:0000256" key="2">
    <source>
        <dbReference type="ARBA" id="ARBA00022630"/>
    </source>
</evidence>
<keyword evidence="3 4" id="KW-0274">FAD</keyword>
<protein>
    <submittedName>
        <fullName evidence="8">Pyruvate/2-oxoglutarate dehydrogenase complex, dihydrolipoamide dehydrogenase (E3) component</fullName>
    </submittedName>
</protein>
<comment type="cofactor">
    <cofactor evidence="4">
        <name>FAD</name>
        <dbReference type="ChEBI" id="CHEBI:57692"/>
    </cofactor>
    <text evidence="4">Binds 1 FAD per subunit.</text>
</comment>
<dbReference type="RefSeq" id="WP_073391344.1">
    <property type="nucleotide sequence ID" value="NZ_FQVU01000004.1"/>
</dbReference>
<dbReference type="PRINTS" id="PR00368">
    <property type="entry name" value="FADPNR"/>
</dbReference>
<dbReference type="Gene3D" id="3.30.390.30">
    <property type="match status" value="1"/>
</dbReference>
<feature type="binding site" evidence="4">
    <location>
        <position position="313"/>
    </location>
    <ligand>
        <name>FAD</name>
        <dbReference type="ChEBI" id="CHEBI:57692"/>
    </ligand>
</feature>
<feature type="binding site" evidence="4">
    <location>
        <position position="272"/>
    </location>
    <ligand>
        <name>NAD(+)</name>
        <dbReference type="ChEBI" id="CHEBI:57540"/>
    </ligand>
</feature>
<keyword evidence="9" id="KW-1185">Reference proteome</keyword>
<evidence type="ECO:0000259" key="6">
    <source>
        <dbReference type="Pfam" id="PF02852"/>
    </source>
</evidence>
<dbReference type="PIRSF" id="PIRSF000350">
    <property type="entry name" value="Mercury_reductase_MerA"/>
    <property type="match status" value="1"/>
</dbReference>
<dbReference type="GO" id="GO:0050660">
    <property type="term" value="F:flavin adenine dinucleotide binding"/>
    <property type="evidence" value="ECO:0007669"/>
    <property type="project" value="TreeGrafter"/>
</dbReference>
<dbReference type="SUPFAM" id="SSF51905">
    <property type="entry name" value="FAD/NAD(P)-binding domain"/>
    <property type="match status" value="1"/>
</dbReference>
<dbReference type="GO" id="GO:0003955">
    <property type="term" value="F:NAD(P)H dehydrogenase (quinone) activity"/>
    <property type="evidence" value="ECO:0007669"/>
    <property type="project" value="TreeGrafter"/>
</dbReference>
<dbReference type="AlphaFoldDB" id="A0A1M5PMH2"/>
<gene>
    <name evidence="8" type="ORF">SAMN05443575_3129</name>
</gene>
<dbReference type="PANTHER" id="PTHR43014">
    <property type="entry name" value="MERCURIC REDUCTASE"/>
    <property type="match status" value="1"/>
</dbReference>
<feature type="binding site" evidence="4">
    <location>
        <position position="208"/>
    </location>
    <ligand>
        <name>NAD(+)</name>
        <dbReference type="ChEBI" id="CHEBI:57540"/>
    </ligand>
</feature>
<keyword evidence="2" id="KW-0285">Flavoprotein</keyword>
<dbReference type="STRING" id="1206085.SAMN05443575_3129"/>
<accession>A0A1M5PMH2</accession>
<feature type="domain" description="FAD/NAD(P)-binding" evidence="7">
    <location>
        <begin position="3"/>
        <end position="328"/>
    </location>
</feature>
<dbReference type="EMBL" id="FQVU01000004">
    <property type="protein sequence ID" value="SHH02769.1"/>
    <property type="molecule type" value="Genomic_DNA"/>
</dbReference>
<evidence type="ECO:0000256" key="4">
    <source>
        <dbReference type="PIRSR" id="PIRSR000350-3"/>
    </source>
</evidence>
<sequence>MDYDLIVLGLGPGGEAVAGSVAEAGRSVLGVDERLVGGECPYFGCIPSKMILRGAEVLAESRRVDGLAGRAQDTPDFAVVARRIRTEATDDWDDAVAVERFEGQGATFSRSHGRLAGRTDDGRLRVEAGEETHTASRVVIATGTRPALPPVTGLADLAVGVDDLVWTNREVLRTPQAPESLVVLGGGVISCELAQGFARFGTGVTLIEGGSRLLGREEPEAGEVLSAVFEREGIDVRLGSQVQTVAAGGKGVVVTLADGSSVTAAKLLVAAGRTTNLDHLGLETVGLDPQATTLDIDEHMAVPGVDGLFAIGDVTGKGPFTHVSVWQARVLTQHLLGQDEEFGGYDALAWATFTDPEVGRVGKTEQEARDAGSNVRVGVQQIASNSRGWIHGPGNDGFVKVVEDADRGVLVGATVVGPYGGEIIGMLTVAVHAEVPVATLRTMHYVFPTLHRAVLEAVQALA</sequence>
<dbReference type="Gene3D" id="3.50.50.60">
    <property type="entry name" value="FAD/NAD(P)-binding domain"/>
    <property type="match status" value="2"/>
</dbReference>
<feature type="binding site" evidence="4">
    <location>
        <position position="113"/>
    </location>
    <ligand>
        <name>FAD</name>
        <dbReference type="ChEBI" id="CHEBI:57692"/>
    </ligand>
</feature>
<dbReference type="InterPro" id="IPR004099">
    <property type="entry name" value="Pyr_nucl-diS_OxRdtase_dimer"/>
</dbReference>
<dbReference type="PANTHER" id="PTHR43014:SF2">
    <property type="entry name" value="MERCURIC REDUCTASE"/>
    <property type="match status" value="1"/>
</dbReference>
<dbReference type="SUPFAM" id="SSF55424">
    <property type="entry name" value="FAD/NAD-linked reductases, dimerisation (C-terminal) domain"/>
    <property type="match status" value="1"/>
</dbReference>
<evidence type="ECO:0000256" key="3">
    <source>
        <dbReference type="ARBA" id="ARBA00022827"/>
    </source>
</evidence>